<accession>A0ABD2KZB2</accession>
<dbReference type="AlphaFoldDB" id="A0ABD2KZB2"/>
<reference evidence="2 3" key="1">
    <citation type="submission" date="2024-10" db="EMBL/GenBank/DDBJ databases">
        <authorList>
            <person name="Kim D."/>
        </authorList>
    </citation>
    <scope>NUCLEOTIDE SEQUENCE [LARGE SCALE GENOMIC DNA]</scope>
    <source>
        <strain evidence="2">BH-2024</strain>
    </source>
</reference>
<dbReference type="EMBL" id="JBICBT010000603">
    <property type="protein sequence ID" value="KAL3107905.1"/>
    <property type="molecule type" value="Genomic_DNA"/>
</dbReference>
<feature type="compositionally biased region" description="Basic and acidic residues" evidence="1">
    <location>
        <begin position="1"/>
        <end position="11"/>
    </location>
</feature>
<feature type="compositionally biased region" description="Polar residues" evidence="1">
    <location>
        <begin position="15"/>
        <end position="27"/>
    </location>
</feature>
<evidence type="ECO:0000313" key="3">
    <source>
        <dbReference type="Proteomes" id="UP001620626"/>
    </source>
</evidence>
<proteinExistence type="predicted"/>
<gene>
    <name evidence="2" type="ORF">niasHT_019117</name>
</gene>
<organism evidence="2 3">
    <name type="scientific">Heterodera trifolii</name>
    <dbReference type="NCBI Taxonomy" id="157864"/>
    <lineage>
        <taxon>Eukaryota</taxon>
        <taxon>Metazoa</taxon>
        <taxon>Ecdysozoa</taxon>
        <taxon>Nematoda</taxon>
        <taxon>Chromadorea</taxon>
        <taxon>Rhabditida</taxon>
        <taxon>Tylenchina</taxon>
        <taxon>Tylenchomorpha</taxon>
        <taxon>Tylenchoidea</taxon>
        <taxon>Heteroderidae</taxon>
        <taxon>Heteroderinae</taxon>
        <taxon>Heterodera</taxon>
    </lineage>
</organism>
<name>A0ABD2KZB2_9BILA</name>
<evidence type="ECO:0000313" key="2">
    <source>
        <dbReference type="EMBL" id="KAL3107905.1"/>
    </source>
</evidence>
<dbReference type="Proteomes" id="UP001620626">
    <property type="component" value="Unassembled WGS sequence"/>
</dbReference>
<feature type="region of interest" description="Disordered" evidence="1">
    <location>
        <begin position="1"/>
        <end position="27"/>
    </location>
</feature>
<evidence type="ECO:0000256" key="1">
    <source>
        <dbReference type="SAM" id="MobiDB-lite"/>
    </source>
</evidence>
<keyword evidence="3" id="KW-1185">Reference proteome</keyword>
<sequence>MRLERTAERSHHSLRSNQTNISALTHATTSREPIELAKSFRMIPSLLNSVKKEKSYDALNLAGTELAGRNWPVPTTSSLAQSKNFTLYAYNGQKCIVHAYGTTLLDMPLSAVAMAECRTFRLFDHVNLNRFLGLSLDGPNVLAVWNFCARGRSKM</sequence>
<comment type="caution">
    <text evidence="2">The sequence shown here is derived from an EMBL/GenBank/DDBJ whole genome shotgun (WGS) entry which is preliminary data.</text>
</comment>
<protein>
    <submittedName>
        <fullName evidence="2">Uncharacterized protein</fullName>
    </submittedName>
</protein>